<gene>
    <name evidence="1" type="ORF">LCI18_001165</name>
</gene>
<name>A0ACD3YMR1_FUSSC</name>
<organism evidence="1 2">
    <name type="scientific">Fusarium solani subsp. cucurbitae</name>
    <name type="common">Neocosmosporum cucurbitae</name>
    <dbReference type="NCBI Taxonomy" id="2747967"/>
    <lineage>
        <taxon>Eukaryota</taxon>
        <taxon>Fungi</taxon>
        <taxon>Dikarya</taxon>
        <taxon>Ascomycota</taxon>
        <taxon>Pezizomycotina</taxon>
        <taxon>Sordariomycetes</taxon>
        <taxon>Hypocreomycetidae</taxon>
        <taxon>Hypocreales</taxon>
        <taxon>Nectriaceae</taxon>
        <taxon>Fusarium</taxon>
        <taxon>Fusarium solani species complex</taxon>
    </lineage>
</organism>
<keyword evidence="2" id="KW-1185">Reference proteome</keyword>
<dbReference type="EMBL" id="CP090030">
    <property type="protein sequence ID" value="UPK90230.1"/>
    <property type="molecule type" value="Genomic_DNA"/>
</dbReference>
<sequence length="848" mass="96199">MESLDSSNHTDGATREPVDDDENVDGVAREPADDSEDVDSIENRICSSLVRSEFDARDYLPLDQLCKILSPSVVHNLLLQHFGNDKVSEYEREILGTQDETHVSPPRRRRILAILVLIDQVKRLPKFIEHGVDDTALPFHFSHNKPARRVTVSYMPHSPDEPRQEKDRTCQNPHQQNEPGLTKFDMWPCRIAKEFTLWQSIIHVPFLQFPGDKIYFYDLYQDSTLPFDSYELQSTGGYGSVRKVTIHPSHYNCHGNSKDQQCVCLAVKRLHTPNVNDYLQEVDLFDKLGAKIKDPLSEHLIPLQLTFKHGKDYFLMFPWADGNLKQFWSARTANPEDPKQVCWFISQCSGIVSGLRRVHHITTRKSPKTVTQDDVKEILLGAKDWGRHGDIKPENILWFENYNSKQNHLVISDFGLTQFNSAHSRSKVQQGQIQGFSGTYRPPDLHIEDQPISQNYDVWSLGCVFLEFVSWFLLGHDEAVFTFGDARLRDEPEGTIGEDTFFVFENGHHGTPKNAKLKDSVVEWIHRLHKIRHCPEPLHELLDLIQFNMLAPNSKDRWKTDWLYIEFQDLESKCKQSGSNIRRYPGSPDPDRYQHQLEKPQAQHEGSSKLKSQKAADIETTQNEREVSPPQTPTSSTAQRRTTVRMSPSTGVRNSIPEEPDKEIQSEHVDDTLDGHVESQTSRLSFRISDRTAPRLRAETPPIGLDPVQESIEHQLDGSGSQFAGILDMPSRYGTPQEAFGDLSDDDVLNEPTTNEPTTNDTGTQTQNTSAELPGPNTGSDRPSSHISKVGVVPKPSALVDPPDAGRHLATDATPTVARRSSKWHRAGQKLRGWRSAVKEQLDKALGK</sequence>
<reference evidence="1" key="1">
    <citation type="submission" date="2021-11" db="EMBL/GenBank/DDBJ databases">
        <title>Fusarium solani-melongenae Genome sequencing and assembly.</title>
        <authorList>
            <person name="Xie S."/>
            <person name="Huang L."/>
            <person name="Zhang X."/>
        </authorList>
    </citation>
    <scope>NUCLEOTIDE SEQUENCE</scope>
    <source>
        <strain evidence="1">CRI 24-3</strain>
    </source>
</reference>
<evidence type="ECO:0000313" key="2">
    <source>
        <dbReference type="Proteomes" id="UP000830768"/>
    </source>
</evidence>
<protein>
    <submittedName>
        <fullName evidence="1">Uncharacterized protein</fullName>
    </submittedName>
</protein>
<accession>A0ACD3YMR1</accession>
<evidence type="ECO:0000313" key="1">
    <source>
        <dbReference type="EMBL" id="UPK90230.1"/>
    </source>
</evidence>
<dbReference type="Proteomes" id="UP000830768">
    <property type="component" value="Chromosome 1"/>
</dbReference>
<proteinExistence type="predicted"/>